<keyword evidence="2" id="KW-1185">Reference proteome</keyword>
<reference evidence="1" key="1">
    <citation type="submission" date="2020-11" db="EMBL/GenBank/DDBJ databases">
        <title>Adaptations for nitrogen fixation in a non-lichenized fungal sporocarp promotes dispersal by wood-feeding termites.</title>
        <authorList>
            <consortium name="DOE Joint Genome Institute"/>
            <person name="Koch R.A."/>
            <person name="Yoon G."/>
            <person name="Arayal U."/>
            <person name="Lail K."/>
            <person name="Amirebrahimi M."/>
            <person name="Labutti K."/>
            <person name="Lipzen A."/>
            <person name="Riley R."/>
            <person name="Barry K."/>
            <person name="Henrissat B."/>
            <person name="Grigoriev I.V."/>
            <person name="Herr J.R."/>
            <person name="Aime M.C."/>
        </authorList>
    </citation>
    <scope>NUCLEOTIDE SEQUENCE</scope>
    <source>
        <strain evidence="1">MCA 3950</strain>
    </source>
</reference>
<dbReference type="InterPro" id="IPR011009">
    <property type="entry name" value="Kinase-like_dom_sf"/>
</dbReference>
<comment type="caution">
    <text evidence="1">The sequence shown here is derived from an EMBL/GenBank/DDBJ whole genome shotgun (WGS) entry which is preliminary data.</text>
</comment>
<evidence type="ECO:0000313" key="1">
    <source>
        <dbReference type="EMBL" id="KAG7441359.1"/>
    </source>
</evidence>
<proteinExistence type="predicted"/>
<gene>
    <name evidence="1" type="ORF">BT62DRAFT_1011606</name>
</gene>
<organism evidence="1 2">
    <name type="scientific">Guyanagaster necrorhizus</name>
    <dbReference type="NCBI Taxonomy" id="856835"/>
    <lineage>
        <taxon>Eukaryota</taxon>
        <taxon>Fungi</taxon>
        <taxon>Dikarya</taxon>
        <taxon>Basidiomycota</taxon>
        <taxon>Agaricomycotina</taxon>
        <taxon>Agaricomycetes</taxon>
        <taxon>Agaricomycetidae</taxon>
        <taxon>Agaricales</taxon>
        <taxon>Marasmiineae</taxon>
        <taxon>Physalacriaceae</taxon>
        <taxon>Guyanagaster</taxon>
    </lineage>
</organism>
<dbReference type="RefSeq" id="XP_043034859.1">
    <property type="nucleotide sequence ID" value="XM_043177807.1"/>
</dbReference>
<dbReference type="GeneID" id="66100094"/>
<dbReference type="EMBL" id="MU250560">
    <property type="protein sequence ID" value="KAG7441359.1"/>
    <property type="molecule type" value="Genomic_DNA"/>
</dbReference>
<dbReference type="SUPFAM" id="SSF56112">
    <property type="entry name" value="Protein kinase-like (PK-like)"/>
    <property type="match status" value="2"/>
</dbReference>
<dbReference type="OrthoDB" id="3250851at2759"/>
<evidence type="ECO:0000313" key="2">
    <source>
        <dbReference type="Proteomes" id="UP000812287"/>
    </source>
</evidence>
<dbReference type="Proteomes" id="UP000812287">
    <property type="component" value="Unassembled WGS sequence"/>
</dbReference>
<dbReference type="AlphaFoldDB" id="A0A9P7VK15"/>
<name>A0A9P7VK15_9AGAR</name>
<protein>
    <submittedName>
        <fullName evidence="1">Uncharacterized protein</fullName>
    </submittedName>
</protein>
<accession>A0A9P7VK15</accession>
<sequence length="393" mass="45596">MTPDLSPTIFCILEAVFHSGKTASLATKRQELKIRLQLQEQDSATFRPLVAKIVKWLEPFTSSVVLLIQQVSNNKQFILKLNDGRLGHRHRLNMEDGELPWTPALEEHLPAAVRNIQLGTITNWFELVDDWKNPAYPRTRDWEDWMWEIEAWTSRITDYVPGTVIEYIQGVSMGLLKPGVDIPRPEAEALADRVMDAFSTIKAEKCVMHNDIHIDNILLRDSDRSPVHIDFAWSLTRKPGMNDQDKDHGMWRRKETPLVMYYSALSWNEYVENQPEDCRRQTFERVPGTDWEGVREEVLQWRVKPGIQCRDDQAYKIMLADLQAVQRDTRVPILIRCNLRSGCLLGSVVPVSSLCLLFFQWRGKRLRAMSTESRTSLNEIMFPERSDIQHGLQ</sequence>